<dbReference type="SUPFAM" id="SSF63380">
    <property type="entry name" value="Riboflavin synthase domain-like"/>
    <property type="match status" value="1"/>
</dbReference>
<dbReference type="InterPro" id="IPR039261">
    <property type="entry name" value="FNR_nucleotide-bd"/>
</dbReference>
<gene>
    <name evidence="19" type="ORF">MNBD_NITROSPINAE05-288</name>
</gene>
<keyword evidence="11 19" id="KW-0560">Oxidoreductase</keyword>
<dbReference type="Gene3D" id="3.40.50.80">
    <property type="entry name" value="Nucleotide-binding domain of ferredoxin-NADP reductase (FNR) module"/>
    <property type="match status" value="1"/>
</dbReference>
<dbReference type="InterPro" id="IPR050415">
    <property type="entry name" value="MRET"/>
</dbReference>
<evidence type="ECO:0000256" key="11">
    <source>
        <dbReference type="ARBA" id="ARBA00023002"/>
    </source>
</evidence>
<dbReference type="Gene3D" id="3.10.20.30">
    <property type="match status" value="1"/>
</dbReference>
<dbReference type="InterPro" id="IPR001433">
    <property type="entry name" value="OxRdtase_FAD/NAD-bd"/>
</dbReference>
<dbReference type="Pfam" id="PF00175">
    <property type="entry name" value="NAD_binding_1"/>
    <property type="match status" value="1"/>
</dbReference>
<comment type="cofactor">
    <cofactor evidence="2">
        <name>FAD</name>
        <dbReference type="ChEBI" id="CHEBI:57692"/>
    </cofactor>
</comment>
<dbReference type="PROSITE" id="PS51384">
    <property type="entry name" value="FAD_FR"/>
    <property type="match status" value="1"/>
</dbReference>
<dbReference type="EMBL" id="UOGG01000126">
    <property type="protein sequence ID" value="VAX30700.1"/>
    <property type="molecule type" value="Genomic_DNA"/>
</dbReference>
<evidence type="ECO:0000256" key="16">
    <source>
        <dbReference type="ARBA" id="ARBA00049433"/>
    </source>
</evidence>
<proteinExistence type="inferred from homology"/>
<dbReference type="GO" id="GO:0046872">
    <property type="term" value="F:metal ion binding"/>
    <property type="evidence" value="ECO:0007669"/>
    <property type="project" value="UniProtKB-KW"/>
</dbReference>
<dbReference type="InterPro" id="IPR036010">
    <property type="entry name" value="2Fe-2S_ferredoxin-like_sf"/>
</dbReference>
<dbReference type="PROSITE" id="PS00197">
    <property type="entry name" value="2FE2S_FER_1"/>
    <property type="match status" value="1"/>
</dbReference>
<keyword evidence="6" id="KW-0285">Flavoprotein</keyword>
<dbReference type="InterPro" id="IPR006058">
    <property type="entry name" value="2Fe2S_fd_BS"/>
</dbReference>
<evidence type="ECO:0000256" key="3">
    <source>
        <dbReference type="ARBA" id="ARBA00006401"/>
    </source>
</evidence>
<dbReference type="InterPro" id="IPR001709">
    <property type="entry name" value="Flavoprot_Pyr_Nucl_cyt_Rdtase"/>
</dbReference>
<evidence type="ECO:0000256" key="5">
    <source>
        <dbReference type="ARBA" id="ARBA00022617"/>
    </source>
</evidence>
<protein>
    <recommendedName>
        <fullName evidence="4">nitric oxide dioxygenase</fullName>
        <ecNumber evidence="4">1.14.12.17</ecNumber>
    </recommendedName>
</protein>
<dbReference type="InterPro" id="IPR008333">
    <property type="entry name" value="Cbr1-like_FAD-bd_dom"/>
</dbReference>
<dbReference type="PROSITE" id="PS51085">
    <property type="entry name" value="2FE2S_FER_2"/>
    <property type="match status" value="1"/>
</dbReference>
<keyword evidence="19" id="KW-0223">Dioxygenase</keyword>
<dbReference type="Pfam" id="PF00111">
    <property type="entry name" value="Fer2"/>
    <property type="match status" value="1"/>
</dbReference>
<evidence type="ECO:0000256" key="9">
    <source>
        <dbReference type="ARBA" id="ARBA00022827"/>
    </source>
</evidence>
<dbReference type="Gene3D" id="2.40.30.10">
    <property type="entry name" value="Translation factors"/>
    <property type="match status" value="1"/>
</dbReference>
<dbReference type="PANTHER" id="PTHR47354:SF8">
    <property type="entry name" value="1,2-PHENYLACETYL-COA EPOXIDASE, SUBUNIT E"/>
    <property type="match status" value="1"/>
</dbReference>
<feature type="domain" description="FAD-binding FR-type" evidence="18">
    <location>
        <begin position="69"/>
        <end position="184"/>
    </location>
</feature>
<dbReference type="EC" id="1.14.12.17" evidence="4"/>
<dbReference type="InterPro" id="IPR012675">
    <property type="entry name" value="Beta-grasp_dom_sf"/>
</dbReference>
<dbReference type="SUPFAM" id="SSF52343">
    <property type="entry name" value="Ferredoxin reductase-like, C-terminal NADP-linked domain"/>
    <property type="match status" value="1"/>
</dbReference>
<accession>A0A3B1D705</accession>
<keyword evidence="9" id="KW-0274">FAD</keyword>
<dbReference type="FunFam" id="3.40.50.80:FF:000010">
    <property type="entry name" value="Flavohemoprotein"/>
    <property type="match status" value="1"/>
</dbReference>
<dbReference type="InterPro" id="IPR001041">
    <property type="entry name" value="2Fe-2S_ferredoxin-type"/>
</dbReference>
<dbReference type="PRINTS" id="PR00406">
    <property type="entry name" value="CYTB5RDTASE"/>
</dbReference>
<comment type="similarity">
    <text evidence="3">In the C-terminal section; belongs to the flavoprotein pyridine nucleotide cytochrome reductase family.</text>
</comment>
<dbReference type="Pfam" id="PF00970">
    <property type="entry name" value="FAD_binding_6"/>
    <property type="match status" value="1"/>
</dbReference>
<dbReference type="PRINTS" id="PR00371">
    <property type="entry name" value="FPNCR"/>
</dbReference>
<dbReference type="SUPFAM" id="SSF54292">
    <property type="entry name" value="2Fe-2S ferredoxin-like"/>
    <property type="match status" value="1"/>
</dbReference>
<evidence type="ECO:0000256" key="2">
    <source>
        <dbReference type="ARBA" id="ARBA00001974"/>
    </source>
</evidence>
<organism evidence="19">
    <name type="scientific">hydrothermal vent metagenome</name>
    <dbReference type="NCBI Taxonomy" id="652676"/>
    <lineage>
        <taxon>unclassified sequences</taxon>
        <taxon>metagenomes</taxon>
        <taxon>ecological metagenomes</taxon>
    </lineage>
</organism>
<dbReference type="InterPro" id="IPR017938">
    <property type="entry name" value="Riboflavin_synthase-like_b-brl"/>
</dbReference>
<evidence type="ECO:0000256" key="8">
    <source>
        <dbReference type="ARBA" id="ARBA00022723"/>
    </source>
</evidence>
<dbReference type="GO" id="GO:0051537">
    <property type="term" value="F:2 iron, 2 sulfur cluster binding"/>
    <property type="evidence" value="ECO:0007669"/>
    <property type="project" value="UniProtKB-KW"/>
</dbReference>
<name>A0A3B1D705_9ZZZZ</name>
<keyword evidence="10" id="KW-0521">NADP</keyword>
<keyword evidence="5" id="KW-0349">Heme</keyword>
<dbReference type="GO" id="GO:0008941">
    <property type="term" value="F:nitric oxide dioxygenase NAD(P)H activity"/>
    <property type="evidence" value="ECO:0007669"/>
    <property type="project" value="UniProtKB-EC"/>
</dbReference>
<dbReference type="AlphaFoldDB" id="A0A3B1D705"/>
<dbReference type="GO" id="GO:0050660">
    <property type="term" value="F:flavin adenine dinucleotide binding"/>
    <property type="evidence" value="ECO:0007669"/>
    <property type="project" value="TreeGrafter"/>
</dbReference>
<comment type="cofactor">
    <cofactor evidence="1">
        <name>heme b</name>
        <dbReference type="ChEBI" id="CHEBI:60344"/>
    </cofactor>
</comment>
<evidence type="ECO:0000256" key="13">
    <source>
        <dbReference type="ARBA" id="ARBA00023014"/>
    </source>
</evidence>
<dbReference type="PANTHER" id="PTHR47354">
    <property type="entry name" value="NADH OXIDOREDUCTASE HCR"/>
    <property type="match status" value="1"/>
</dbReference>
<comment type="catalytic activity">
    <reaction evidence="15">
        <text>2 nitric oxide + NADH + 2 O2 = 2 nitrate + NAD(+) + H(+)</text>
        <dbReference type="Rhea" id="RHEA:19469"/>
        <dbReference type="ChEBI" id="CHEBI:15378"/>
        <dbReference type="ChEBI" id="CHEBI:15379"/>
        <dbReference type="ChEBI" id="CHEBI:16480"/>
        <dbReference type="ChEBI" id="CHEBI:17632"/>
        <dbReference type="ChEBI" id="CHEBI:57540"/>
        <dbReference type="ChEBI" id="CHEBI:57945"/>
        <dbReference type="EC" id="1.14.12.17"/>
    </reaction>
</comment>
<keyword evidence="14" id="KW-0520">NAD</keyword>
<evidence type="ECO:0000256" key="1">
    <source>
        <dbReference type="ARBA" id="ARBA00001970"/>
    </source>
</evidence>
<keyword evidence="8" id="KW-0479">Metal-binding</keyword>
<evidence type="ECO:0000256" key="15">
    <source>
        <dbReference type="ARBA" id="ARBA00048649"/>
    </source>
</evidence>
<keyword evidence="7" id="KW-0001">2Fe-2S</keyword>
<dbReference type="CDD" id="cd06184">
    <property type="entry name" value="flavohem_like_fad_nad_binding"/>
    <property type="match status" value="1"/>
</dbReference>
<evidence type="ECO:0000259" key="17">
    <source>
        <dbReference type="PROSITE" id="PS51085"/>
    </source>
</evidence>
<evidence type="ECO:0000256" key="7">
    <source>
        <dbReference type="ARBA" id="ARBA00022714"/>
    </source>
</evidence>
<dbReference type="CDD" id="cd00207">
    <property type="entry name" value="fer2"/>
    <property type="match status" value="1"/>
</dbReference>
<evidence type="ECO:0000256" key="4">
    <source>
        <dbReference type="ARBA" id="ARBA00012229"/>
    </source>
</evidence>
<evidence type="ECO:0000256" key="10">
    <source>
        <dbReference type="ARBA" id="ARBA00022857"/>
    </source>
</evidence>
<comment type="catalytic activity">
    <reaction evidence="16">
        <text>2 nitric oxide + NADPH + 2 O2 = 2 nitrate + NADP(+) + H(+)</text>
        <dbReference type="Rhea" id="RHEA:19465"/>
        <dbReference type="ChEBI" id="CHEBI:15378"/>
        <dbReference type="ChEBI" id="CHEBI:15379"/>
        <dbReference type="ChEBI" id="CHEBI:16480"/>
        <dbReference type="ChEBI" id="CHEBI:17632"/>
        <dbReference type="ChEBI" id="CHEBI:57783"/>
        <dbReference type="ChEBI" id="CHEBI:58349"/>
        <dbReference type="EC" id="1.14.12.17"/>
    </reaction>
</comment>
<evidence type="ECO:0000313" key="19">
    <source>
        <dbReference type="EMBL" id="VAX30700.1"/>
    </source>
</evidence>
<feature type="domain" description="2Fe-2S ferredoxin-type" evidence="17">
    <location>
        <begin position="344"/>
        <end position="426"/>
    </location>
</feature>
<evidence type="ECO:0000256" key="14">
    <source>
        <dbReference type="ARBA" id="ARBA00023027"/>
    </source>
</evidence>
<evidence type="ECO:0000256" key="6">
    <source>
        <dbReference type="ARBA" id="ARBA00022630"/>
    </source>
</evidence>
<keyword evidence="12" id="KW-0408">Iron</keyword>
<evidence type="ECO:0000259" key="18">
    <source>
        <dbReference type="PROSITE" id="PS51384"/>
    </source>
</evidence>
<evidence type="ECO:0000256" key="12">
    <source>
        <dbReference type="ARBA" id="ARBA00023004"/>
    </source>
</evidence>
<reference evidence="19" key="1">
    <citation type="submission" date="2018-06" db="EMBL/GenBank/DDBJ databases">
        <authorList>
            <person name="Zhirakovskaya E."/>
        </authorList>
    </citation>
    <scope>NUCLEOTIDE SEQUENCE</scope>
</reference>
<keyword evidence="13" id="KW-0411">Iron-sulfur</keyword>
<sequence length="426" mass="47219">MFDAAIGLSALVFLLVLIRYVIQLIDNNSRLFAITKRGYELELELTRAQIDKTITEGKQETQTSLVTWKGFRRFQIIFKVKEAKDIASFYLAPVDGKPLPEFLPGQHLTFRLNIPGQPKPVVRCYSLSDSPNHSDYYRVTIKKQPPPKDALDAPPGISSSFFHDSLIEQDYVDVGAPSGHYVLDTSKDTPLVLIGGGVGITPLLSMLNTITEKDSKGKLSNRETWFFLGCRNRHDHVMKEHLKRVAKAHKNISLHVCYSAPVENDISGNGYHHEGRVTVELLKKILPSNKFDFYFCGPPKMMGDLHEGLGEWGVPEDNLHFEAFNSTTINTIAGADSKETESTLKITFSQSQKTLTWNPSSGSLLAFAEENGIMLNSGCRAGNCGSCLTPIKRGLVTYLVEPGKKPDARSCLTCISVPKTDLTLDG</sequence>
<dbReference type="InterPro" id="IPR017927">
    <property type="entry name" value="FAD-bd_FR_type"/>
</dbReference>